<evidence type="ECO:0000256" key="2">
    <source>
        <dbReference type="PROSITE-ProRule" id="PRU00235"/>
    </source>
</evidence>
<dbReference type="PROSITE" id="PS00626">
    <property type="entry name" value="RCC1_2"/>
    <property type="match status" value="3"/>
</dbReference>
<accession>A0A170WNK7</accession>
<dbReference type="PANTHER" id="PTHR22870">
    <property type="entry name" value="REGULATOR OF CHROMOSOME CONDENSATION"/>
    <property type="match status" value="1"/>
</dbReference>
<dbReference type="EMBL" id="GEMB01005369">
    <property type="protein sequence ID" value="JAR97949.1"/>
    <property type="molecule type" value="Transcribed_RNA"/>
</dbReference>
<name>A0A170WNK7_TRIIF</name>
<organism evidence="3">
    <name type="scientific">Triatoma infestans</name>
    <name type="common">Assassin bug</name>
    <dbReference type="NCBI Taxonomy" id="30076"/>
    <lineage>
        <taxon>Eukaryota</taxon>
        <taxon>Metazoa</taxon>
        <taxon>Ecdysozoa</taxon>
        <taxon>Arthropoda</taxon>
        <taxon>Hexapoda</taxon>
        <taxon>Insecta</taxon>
        <taxon>Pterygota</taxon>
        <taxon>Neoptera</taxon>
        <taxon>Paraneoptera</taxon>
        <taxon>Hemiptera</taxon>
        <taxon>Heteroptera</taxon>
        <taxon>Panheteroptera</taxon>
        <taxon>Cimicomorpha</taxon>
        <taxon>Reduviidae</taxon>
        <taxon>Triatominae</taxon>
        <taxon>Triatoma</taxon>
    </lineage>
</organism>
<dbReference type="SUPFAM" id="SSF50985">
    <property type="entry name" value="RCC1/BLIP-II"/>
    <property type="match status" value="1"/>
</dbReference>
<dbReference type="InterPro" id="IPR000408">
    <property type="entry name" value="Reg_chr_condens"/>
</dbReference>
<reference evidence="3" key="1">
    <citation type="submission" date="2016-04" db="EMBL/GenBank/DDBJ databases">
        <authorList>
            <person name="Calderon-Fernandez G.M.Sr."/>
        </authorList>
    </citation>
    <scope>NUCLEOTIDE SEQUENCE</scope>
    <source>
        <strain evidence="3">Int1</strain>
        <tissue evidence="3">Integument</tissue>
    </source>
</reference>
<keyword evidence="1" id="KW-0677">Repeat</keyword>
<reference evidence="3" key="2">
    <citation type="journal article" date="2017" name="J. Med. Entomol.">
        <title>Transcriptome Analysis of the Triatoma infestans (Hemiptera: Reduviidae) Integument.</title>
        <authorList>
            <person name="Calderon-Fernandez G.M."/>
            <person name="Moriconi D.E."/>
            <person name="Dulbecco A.B."/>
            <person name="Juarez M.P."/>
        </authorList>
    </citation>
    <scope>NUCLEOTIDE SEQUENCE</scope>
    <source>
        <strain evidence="3">Int1</strain>
        <tissue evidence="3">Integument</tissue>
    </source>
</reference>
<dbReference type="AlphaFoldDB" id="A0A170WNK7"/>
<dbReference type="InterPro" id="IPR051210">
    <property type="entry name" value="Ub_ligase/GEF_domain"/>
</dbReference>
<protein>
    <submittedName>
        <fullName evidence="3">E3 ubiquitin-protein ligase</fullName>
    </submittedName>
</protein>
<feature type="repeat" description="RCC1" evidence="2">
    <location>
        <begin position="19"/>
        <end position="68"/>
    </location>
</feature>
<evidence type="ECO:0000313" key="3">
    <source>
        <dbReference type="EMBL" id="JAR97949.1"/>
    </source>
</evidence>
<dbReference type="PANTHER" id="PTHR22870:SF408">
    <property type="entry name" value="OS09G0560450 PROTEIN"/>
    <property type="match status" value="1"/>
</dbReference>
<dbReference type="PRINTS" id="PR00633">
    <property type="entry name" value="RCCNDNSATION"/>
</dbReference>
<dbReference type="Pfam" id="PF00415">
    <property type="entry name" value="RCC1"/>
    <property type="match status" value="2"/>
</dbReference>
<proteinExistence type="predicted"/>
<dbReference type="InterPro" id="IPR009091">
    <property type="entry name" value="RCC1/BLIP-II"/>
</dbReference>
<feature type="repeat" description="RCC1" evidence="2">
    <location>
        <begin position="69"/>
        <end position="120"/>
    </location>
</feature>
<dbReference type="Gene3D" id="2.130.10.30">
    <property type="entry name" value="Regulator of chromosome condensation 1/beta-lactamase-inhibitor protein II"/>
    <property type="match status" value="1"/>
</dbReference>
<evidence type="ECO:0000256" key="1">
    <source>
        <dbReference type="ARBA" id="ARBA00022737"/>
    </source>
</evidence>
<sequence length="162" mass="17847">KIVQIACGYYHTLLLSDEGKVFAFGEGEYGKLGIGDEIRRNEPTLINSFDSIQYMAAGGNHSAAITLKGKLFLWGSNDRGQLGLNIKDFLKQPMLFTALEEAIITQVSCGENHTAVVTETGLLYTFGDNSHGKLCFDKNDGQIIGQSTYPIKIKKFEKFTSN</sequence>
<dbReference type="PROSITE" id="PS50012">
    <property type="entry name" value="RCC1_3"/>
    <property type="match status" value="2"/>
</dbReference>
<feature type="non-terminal residue" evidence="3">
    <location>
        <position position="1"/>
    </location>
</feature>